<accession>A0A564YRG1</accession>
<reference evidence="2 3" key="1">
    <citation type="submission" date="2019-07" db="EMBL/GenBank/DDBJ databases">
        <authorList>
            <person name="Jastrzebski P J."/>
            <person name="Paukszto L."/>
            <person name="Jastrzebski P J."/>
        </authorList>
    </citation>
    <scope>NUCLEOTIDE SEQUENCE [LARGE SCALE GENOMIC DNA]</scope>
    <source>
        <strain evidence="2 3">WMS-il1</strain>
    </source>
</reference>
<protein>
    <submittedName>
        <fullName evidence="2">Uncharacterized protein</fullName>
    </submittedName>
</protein>
<evidence type="ECO:0000313" key="2">
    <source>
        <dbReference type="EMBL" id="VUZ49569.1"/>
    </source>
</evidence>
<dbReference type="EMBL" id="CABIJS010000333">
    <property type="protein sequence ID" value="VUZ49569.1"/>
    <property type="molecule type" value="Genomic_DNA"/>
</dbReference>
<proteinExistence type="predicted"/>
<keyword evidence="3" id="KW-1185">Reference proteome</keyword>
<dbReference type="AlphaFoldDB" id="A0A564YRG1"/>
<keyword evidence="1" id="KW-0175">Coiled coil</keyword>
<evidence type="ECO:0000313" key="3">
    <source>
        <dbReference type="Proteomes" id="UP000321570"/>
    </source>
</evidence>
<sequence>INSLEEEQKTLSDQLRKSHSDILNQESELRRVSKERDVGTVRMEELQRRFQLLQEESRGFQERLNVS</sequence>
<feature type="non-terminal residue" evidence="2">
    <location>
        <position position="1"/>
    </location>
</feature>
<feature type="non-terminal residue" evidence="2">
    <location>
        <position position="67"/>
    </location>
</feature>
<organism evidence="2 3">
    <name type="scientific">Hymenolepis diminuta</name>
    <name type="common">Rat tapeworm</name>
    <dbReference type="NCBI Taxonomy" id="6216"/>
    <lineage>
        <taxon>Eukaryota</taxon>
        <taxon>Metazoa</taxon>
        <taxon>Spiralia</taxon>
        <taxon>Lophotrochozoa</taxon>
        <taxon>Platyhelminthes</taxon>
        <taxon>Cestoda</taxon>
        <taxon>Eucestoda</taxon>
        <taxon>Cyclophyllidea</taxon>
        <taxon>Hymenolepididae</taxon>
        <taxon>Hymenolepis</taxon>
    </lineage>
</organism>
<evidence type="ECO:0000256" key="1">
    <source>
        <dbReference type="SAM" id="Coils"/>
    </source>
</evidence>
<name>A0A564YRG1_HYMDI</name>
<gene>
    <name evidence="2" type="ORF">WMSIL1_LOCUS8792</name>
</gene>
<dbReference type="Proteomes" id="UP000321570">
    <property type="component" value="Unassembled WGS sequence"/>
</dbReference>
<feature type="coiled-coil region" evidence="1">
    <location>
        <begin position="1"/>
        <end position="63"/>
    </location>
</feature>